<feature type="binding site" evidence="9">
    <location>
        <position position="61"/>
    </location>
    <ligand>
        <name>Zn(2+)</name>
        <dbReference type="ChEBI" id="CHEBI:29105"/>
    </ligand>
</feature>
<dbReference type="PANTHER" id="PTHR30390:SF6">
    <property type="entry name" value="DNAA INITIATOR-ASSOCIATING PROTEIN DIAA"/>
    <property type="match status" value="1"/>
</dbReference>
<keyword evidence="5 9" id="KW-0479">Metal-binding</keyword>
<feature type="binding site" evidence="9">
    <location>
        <begin position="94"/>
        <end position="95"/>
    </location>
    <ligand>
        <name>substrate</name>
    </ligand>
</feature>
<dbReference type="SUPFAM" id="SSF53697">
    <property type="entry name" value="SIS domain"/>
    <property type="match status" value="1"/>
</dbReference>
<accession>A0AAN1Y053</accession>
<dbReference type="InterPro" id="IPR004515">
    <property type="entry name" value="Phosphoheptose_Isoase"/>
</dbReference>
<gene>
    <name evidence="9 11" type="primary">gmhA</name>
    <name evidence="11" type="ORF">WPS_34760</name>
</gene>
<evidence type="ECO:0000256" key="6">
    <source>
        <dbReference type="ARBA" id="ARBA00022833"/>
    </source>
</evidence>
<evidence type="ECO:0000256" key="3">
    <source>
        <dbReference type="ARBA" id="ARBA00009894"/>
    </source>
</evidence>
<name>A0AAN1Y053_UNVUL</name>
<organism evidence="11 12">
    <name type="scientific">Vulcanimicrobium alpinum</name>
    <dbReference type="NCBI Taxonomy" id="3016050"/>
    <lineage>
        <taxon>Bacteria</taxon>
        <taxon>Bacillati</taxon>
        <taxon>Vulcanimicrobiota</taxon>
        <taxon>Vulcanimicrobiia</taxon>
        <taxon>Vulcanimicrobiales</taxon>
        <taxon>Vulcanimicrobiaceae</taxon>
        <taxon>Vulcanimicrobium</taxon>
    </lineage>
</organism>
<keyword evidence="7 9" id="KW-0413">Isomerase</keyword>
<feature type="binding site" evidence="9">
    <location>
        <position position="65"/>
    </location>
    <ligand>
        <name>substrate</name>
    </ligand>
</feature>
<proteinExistence type="inferred from homology"/>
<dbReference type="InterPro" id="IPR001347">
    <property type="entry name" value="SIS_dom"/>
</dbReference>
<evidence type="ECO:0000256" key="9">
    <source>
        <dbReference type="HAMAP-Rule" id="MF_00067"/>
    </source>
</evidence>
<keyword evidence="8 9" id="KW-0119">Carbohydrate metabolism</keyword>
<dbReference type="AlphaFoldDB" id="A0AAN1Y053"/>
<feature type="binding site" evidence="9">
    <location>
        <begin position="120"/>
        <end position="122"/>
    </location>
    <ligand>
        <name>substrate</name>
    </ligand>
</feature>
<reference evidence="11 12" key="1">
    <citation type="journal article" date="2022" name="ISME Commun">
        <title>Vulcanimicrobium alpinus gen. nov. sp. nov., the first cultivated representative of the candidate phylum 'Eremiobacterota', is a metabolically versatile aerobic anoxygenic phototroph.</title>
        <authorList>
            <person name="Yabe S."/>
            <person name="Muto K."/>
            <person name="Abe K."/>
            <person name="Yokota A."/>
            <person name="Staudigel H."/>
            <person name="Tebo B.M."/>
        </authorList>
    </citation>
    <scope>NUCLEOTIDE SEQUENCE [LARGE SCALE GENOMIC DNA]</scope>
    <source>
        <strain evidence="11 12">WC8-2</strain>
    </source>
</reference>
<keyword evidence="6 9" id="KW-0862">Zinc</keyword>
<evidence type="ECO:0000256" key="1">
    <source>
        <dbReference type="ARBA" id="ARBA00000348"/>
    </source>
</evidence>
<evidence type="ECO:0000256" key="7">
    <source>
        <dbReference type="ARBA" id="ARBA00023235"/>
    </source>
</evidence>
<feature type="domain" description="SIS" evidence="10">
    <location>
        <begin position="37"/>
        <end position="193"/>
    </location>
</feature>
<protein>
    <recommendedName>
        <fullName evidence="9">Phosphoheptose isomerase</fullName>
        <ecNumber evidence="9">5.3.1.28</ecNumber>
    </recommendedName>
    <alternativeName>
        <fullName evidence="9">Sedoheptulose 7-phosphate isomerase</fullName>
    </alternativeName>
</protein>
<dbReference type="InterPro" id="IPR046348">
    <property type="entry name" value="SIS_dom_sf"/>
</dbReference>
<dbReference type="GO" id="GO:0005737">
    <property type="term" value="C:cytoplasm"/>
    <property type="evidence" value="ECO:0007669"/>
    <property type="project" value="UniProtKB-SubCell"/>
</dbReference>
<keyword evidence="12" id="KW-1185">Reference proteome</keyword>
<feature type="binding site" evidence="9">
    <location>
        <position position="65"/>
    </location>
    <ligand>
        <name>Zn(2+)</name>
        <dbReference type="ChEBI" id="CHEBI:29105"/>
    </ligand>
</feature>
<dbReference type="RefSeq" id="WP_317995746.1">
    <property type="nucleotide sequence ID" value="NZ_AP025523.1"/>
</dbReference>
<evidence type="ECO:0000256" key="8">
    <source>
        <dbReference type="ARBA" id="ARBA00023277"/>
    </source>
</evidence>
<dbReference type="GO" id="GO:0097367">
    <property type="term" value="F:carbohydrate derivative binding"/>
    <property type="evidence" value="ECO:0007669"/>
    <property type="project" value="InterPro"/>
</dbReference>
<dbReference type="HAMAP" id="MF_00067">
    <property type="entry name" value="GmhA"/>
    <property type="match status" value="1"/>
</dbReference>
<evidence type="ECO:0000313" key="11">
    <source>
        <dbReference type="EMBL" id="BDE08200.1"/>
    </source>
</evidence>
<evidence type="ECO:0000313" key="12">
    <source>
        <dbReference type="Proteomes" id="UP001317532"/>
    </source>
</evidence>
<dbReference type="PROSITE" id="PS51464">
    <property type="entry name" value="SIS"/>
    <property type="match status" value="1"/>
</dbReference>
<keyword evidence="4 9" id="KW-0963">Cytoplasm</keyword>
<dbReference type="EMBL" id="AP025523">
    <property type="protein sequence ID" value="BDE08200.1"/>
    <property type="molecule type" value="Genomic_DNA"/>
</dbReference>
<evidence type="ECO:0000256" key="5">
    <source>
        <dbReference type="ARBA" id="ARBA00022723"/>
    </source>
</evidence>
<dbReference type="Proteomes" id="UP001317532">
    <property type="component" value="Chromosome"/>
</dbReference>
<dbReference type="Gene3D" id="3.40.50.10490">
    <property type="entry name" value="Glucose-6-phosphate isomerase like protein, domain 1"/>
    <property type="match status" value="1"/>
</dbReference>
<evidence type="ECO:0000259" key="10">
    <source>
        <dbReference type="PROSITE" id="PS51464"/>
    </source>
</evidence>
<sequence>MPEYSGVRTFAELLADRRGHLDEPRYAEQVAAIVAAMVATFRADGKVLWFGNGGSAADAQHLAAEFSGRFLRERRGLASEALTVNTSAVTAIANDFGYEHLFERMVEALARRGDTVVGITTSGTSKNVVRGLEAAKRIGATTVAFTGNGGGKVAEIADLVLLGPHGYSAIVQEVHIVMGHIICDLVEQELIFR</sequence>
<comment type="miscellaneous">
    <text evidence="9">The reaction produces a racemic mixture of D-glycero-alpha-D-manno-heptose 7-phosphate and D-glycero-beta-D-manno-heptose 7-phosphate.</text>
</comment>
<dbReference type="GO" id="GO:0008270">
    <property type="term" value="F:zinc ion binding"/>
    <property type="evidence" value="ECO:0007669"/>
    <property type="project" value="UniProtKB-UniRule"/>
</dbReference>
<evidence type="ECO:0000256" key="4">
    <source>
        <dbReference type="ARBA" id="ARBA00022490"/>
    </source>
</evidence>
<dbReference type="CDD" id="cd05006">
    <property type="entry name" value="SIS_GmhA"/>
    <property type="match status" value="1"/>
</dbReference>
<comment type="cofactor">
    <cofactor evidence="9">
        <name>Zn(2+)</name>
        <dbReference type="ChEBI" id="CHEBI:29105"/>
    </cofactor>
    <text evidence="9">Binds 1 zinc ion per subunit.</text>
</comment>
<comment type="subcellular location">
    <subcellularLocation>
        <location evidence="2 9">Cytoplasm</location>
    </subcellularLocation>
</comment>
<dbReference type="KEGG" id="vab:WPS_34760"/>
<comment type="function">
    <text evidence="9">Catalyzes the isomerization of sedoheptulose 7-phosphate in D-glycero-D-manno-heptose 7-phosphate.</text>
</comment>
<feature type="binding site" evidence="9">
    <location>
        <position position="172"/>
    </location>
    <ligand>
        <name>Zn(2+)</name>
        <dbReference type="ChEBI" id="CHEBI:29105"/>
    </ligand>
</feature>
<feature type="binding site" evidence="9">
    <location>
        <position position="125"/>
    </location>
    <ligand>
        <name>substrate</name>
    </ligand>
</feature>
<dbReference type="GO" id="GO:0005975">
    <property type="term" value="P:carbohydrate metabolic process"/>
    <property type="evidence" value="ECO:0007669"/>
    <property type="project" value="UniProtKB-UniRule"/>
</dbReference>
<dbReference type="Pfam" id="PF13580">
    <property type="entry name" value="SIS_2"/>
    <property type="match status" value="1"/>
</dbReference>
<dbReference type="GO" id="GO:0008968">
    <property type="term" value="F:D-sedoheptulose 7-phosphate isomerase activity"/>
    <property type="evidence" value="ECO:0007669"/>
    <property type="project" value="UniProtKB-UniRule"/>
</dbReference>
<dbReference type="GO" id="GO:1901135">
    <property type="term" value="P:carbohydrate derivative metabolic process"/>
    <property type="evidence" value="ECO:0007669"/>
    <property type="project" value="InterPro"/>
</dbReference>
<dbReference type="InterPro" id="IPR050099">
    <property type="entry name" value="SIS_GmhA/DiaA_subfam"/>
</dbReference>
<evidence type="ECO:0000256" key="2">
    <source>
        <dbReference type="ARBA" id="ARBA00004496"/>
    </source>
</evidence>
<comment type="pathway">
    <text evidence="9">Carbohydrate biosynthesis; D-glycero-D-manno-heptose 7-phosphate biosynthesis; D-glycero-alpha-D-manno-heptose 7-phosphate and D-glycero-beta-D-manno-heptose 7-phosphate from sedoheptulose 7-phosphate: step 1/1.</text>
</comment>
<feature type="binding site" evidence="9">
    <location>
        <position position="172"/>
    </location>
    <ligand>
        <name>substrate</name>
    </ligand>
</feature>
<dbReference type="EC" id="5.3.1.28" evidence="9"/>
<dbReference type="InterPro" id="IPR035461">
    <property type="entry name" value="GmhA/DiaA"/>
</dbReference>
<feature type="binding site" evidence="9">
    <location>
        <begin position="52"/>
        <end position="54"/>
    </location>
    <ligand>
        <name>substrate</name>
    </ligand>
</feature>
<comment type="similarity">
    <text evidence="3 9">Belongs to the SIS family. GmhA subfamily.</text>
</comment>
<dbReference type="PANTHER" id="PTHR30390">
    <property type="entry name" value="SEDOHEPTULOSE 7-PHOSPHATE ISOMERASE / DNAA INITIATOR-ASSOCIATING FACTOR FOR REPLICATION INITIATION"/>
    <property type="match status" value="1"/>
</dbReference>
<comment type="catalytic activity">
    <reaction evidence="1 9">
        <text>2 D-sedoheptulose 7-phosphate = D-glycero-alpha-D-manno-heptose 7-phosphate + D-glycero-beta-D-manno-heptose 7-phosphate</text>
        <dbReference type="Rhea" id="RHEA:27489"/>
        <dbReference type="ChEBI" id="CHEBI:57483"/>
        <dbReference type="ChEBI" id="CHEBI:60203"/>
        <dbReference type="ChEBI" id="CHEBI:60204"/>
        <dbReference type="EC" id="5.3.1.28"/>
    </reaction>
</comment>
<feature type="binding site" evidence="9">
    <location>
        <position position="180"/>
    </location>
    <ligand>
        <name>Zn(2+)</name>
        <dbReference type="ChEBI" id="CHEBI:29105"/>
    </ligand>
</feature>